<evidence type="ECO:0000313" key="3">
    <source>
        <dbReference type="Proteomes" id="UP001500880"/>
    </source>
</evidence>
<keyword evidence="1" id="KW-0812">Transmembrane</keyword>
<proteinExistence type="predicted"/>
<gene>
    <name evidence="2" type="ORF">GCM10008986_11250</name>
</gene>
<evidence type="ECO:0000313" key="2">
    <source>
        <dbReference type="EMBL" id="GAA0487494.1"/>
    </source>
</evidence>
<reference evidence="2 3" key="1">
    <citation type="journal article" date="2019" name="Int. J. Syst. Evol. Microbiol.">
        <title>The Global Catalogue of Microorganisms (GCM) 10K type strain sequencing project: providing services to taxonomists for standard genome sequencing and annotation.</title>
        <authorList>
            <consortium name="The Broad Institute Genomics Platform"/>
            <consortium name="The Broad Institute Genome Sequencing Center for Infectious Disease"/>
            <person name="Wu L."/>
            <person name="Ma J."/>
        </authorList>
    </citation>
    <scope>NUCLEOTIDE SEQUENCE [LARGE SCALE GENOMIC DNA]</scope>
    <source>
        <strain evidence="2 3">JCM 12389</strain>
    </source>
</reference>
<dbReference type="Proteomes" id="UP001500880">
    <property type="component" value="Unassembled WGS sequence"/>
</dbReference>
<accession>A0ABN1AZZ2</accession>
<keyword evidence="1" id="KW-0472">Membrane</keyword>
<dbReference type="EMBL" id="BAAADO010000002">
    <property type="protein sequence ID" value="GAA0487494.1"/>
    <property type="molecule type" value="Genomic_DNA"/>
</dbReference>
<name>A0ABN1AZZ2_9BACI</name>
<organism evidence="2 3">
    <name type="scientific">Salinibacillus aidingensis</name>
    <dbReference type="NCBI Taxonomy" id="237684"/>
    <lineage>
        <taxon>Bacteria</taxon>
        <taxon>Bacillati</taxon>
        <taxon>Bacillota</taxon>
        <taxon>Bacilli</taxon>
        <taxon>Bacillales</taxon>
        <taxon>Bacillaceae</taxon>
        <taxon>Salinibacillus</taxon>
    </lineage>
</organism>
<protein>
    <submittedName>
        <fullName evidence="2">Uncharacterized protein</fullName>
    </submittedName>
</protein>
<feature type="transmembrane region" description="Helical" evidence="1">
    <location>
        <begin position="38"/>
        <end position="57"/>
    </location>
</feature>
<evidence type="ECO:0000256" key="1">
    <source>
        <dbReference type="SAM" id="Phobius"/>
    </source>
</evidence>
<sequence>MSHLCPWVKAKYISVAEANTYQQFRFILSESTFVTASTLNYLTVVFFSLSTISGLFGTS</sequence>
<comment type="caution">
    <text evidence="2">The sequence shown here is derived from an EMBL/GenBank/DDBJ whole genome shotgun (WGS) entry which is preliminary data.</text>
</comment>
<keyword evidence="3" id="KW-1185">Reference proteome</keyword>
<keyword evidence="1" id="KW-1133">Transmembrane helix</keyword>